<evidence type="ECO:0000313" key="5">
    <source>
        <dbReference type="Proteomes" id="UP000009080"/>
    </source>
</evidence>
<dbReference type="GO" id="GO:0004553">
    <property type="term" value="F:hydrolase activity, hydrolyzing O-glycosyl compounds"/>
    <property type="evidence" value="ECO:0007669"/>
    <property type="project" value="InterPro"/>
</dbReference>
<dbReference type="GO" id="GO:0005975">
    <property type="term" value="P:carbohydrate metabolic process"/>
    <property type="evidence" value="ECO:0007669"/>
    <property type="project" value="InterPro"/>
</dbReference>
<dbReference type="SUPFAM" id="SSF49384">
    <property type="entry name" value="Carbohydrate-binding domain"/>
    <property type="match status" value="1"/>
</dbReference>
<evidence type="ECO:0000256" key="2">
    <source>
        <dbReference type="SAM" id="MobiDB-lite"/>
    </source>
</evidence>
<dbReference type="STRING" id="377629.TERTU_0047"/>
<protein>
    <submittedName>
        <fullName evidence="4">Carbohydrate binding module family 2 domain protein</fullName>
    </submittedName>
</protein>
<dbReference type="Pfam" id="PF00553">
    <property type="entry name" value="CBM_2"/>
    <property type="match status" value="1"/>
</dbReference>
<dbReference type="PROSITE" id="PS51173">
    <property type="entry name" value="CBM2"/>
    <property type="match status" value="1"/>
</dbReference>
<dbReference type="CAZy" id="CBM2">
    <property type="family name" value="Carbohydrate-Binding Module Family 2"/>
</dbReference>
<gene>
    <name evidence="4" type="ordered locus">TERTU_0047</name>
</gene>
<accession>C5BKR0</accession>
<dbReference type="HOGENOM" id="CLU_1371618_0_0_6"/>
<dbReference type="InterPro" id="IPR008965">
    <property type="entry name" value="CBM2/CBM3_carb-bd_dom_sf"/>
</dbReference>
<dbReference type="eggNOG" id="COG2730">
    <property type="taxonomic scope" value="Bacteria"/>
</dbReference>
<dbReference type="OrthoDB" id="9793816at2"/>
<dbReference type="Gene3D" id="2.60.40.290">
    <property type="match status" value="1"/>
</dbReference>
<keyword evidence="1" id="KW-1015">Disulfide bond</keyword>
<dbReference type="KEGG" id="ttu:TERTU_0047"/>
<evidence type="ECO:0000256" key="1">
    <source>
        <dbReference type="ARBA" id="ARBA00023157"/>
    </source>
</evidence>
<dbReference type="SMART" id="SM00637">
    <property type="entry name" value="CBD_II"/>
    <property type="match status" value="1"/>
</dbReference>
<name>C5BKR0_TERTT</name>
<reference evidence="4 5" key="1">
    <citation type="journal article" date="2009" name="PLoS ONE">
        <title>The complete genome of Teredinibacter turnerae T7901: an intracellular endosymbiont of marine wood-boring bivalves (shipworms).</title>
        <authorList>
            <person name="Yang J.C."/>
            <person name="Madupu R."/>
            <person name="Durkin A.S."/>
            <person name="Ekborg N.A."/>
            <person name="Pedamallu C.S."/>
            <person name="Hostetler J.B."/>
            <person name="Radune D."/>
            <person name="Toms B.S."/>
            <person name="Henrissat B."/>
            <person name="Coutinho P.M."/>
            <person name="Schwarz S."/>
            <person name="Field L."/>
            <person name="Trindade-Silva A.E."/>
            <person name="Soares C.A.G."/>
            <person name="Elshahawi S."/>
            <person name="Hanora A."/>
            <person name="Schmidt E.W."/>
            <person name="Haygood M.G."/>
            <person name="Posfai J."/>
            <person name="Benner J."/>
            <person name="Madinger C."/>
            <person name="Nove J."/>
            <person name="Anton B."/>
            <person name="Chaudhary K."/>
            <person name="Foster J."/>
            <person name="Holman A."/>
            <person name="Kumar S."/>
            <person name="Lessard P.A."/>
            <person name="Luyten Y.A."/>
            <person name="Slatko B."/>
            <person name="Wood N."/>
            <person name="Wu B."/>
            <person name="Teplitski M."/>
            <person name="Mougous J.D."/>
            <person name="Ward N."/>
            <person name="Eisen J.A."/>
            <person name="Badger J.H."/>
            <person name="Distel D.L."/>
        </authorList>
    </citation>
    <scope>NUCLEOTIDE SEQUENCE [LARGE SCALE GENOMIC DNA]</scope>
    <source>
        <strain evidence="5">ATCC 39867 / T7901</strain>
    </source>
</reference>
<organism evidence="4 5">
    <name type="scientific">Teredinibacter turnerae (strain ATCC 39867 / T7901)</name>
    <dbReference type="NCBI Taxonomy" id="377629"/>
    <lineage>
        <taxon>Bacteria</taxon>
        <taxon>Pseudomonadati</taxon>
        <taxon>Pseudomonadota</taxon>
        <taxon>Gammaproteobacteria</taxon>
        <taxon>Cellvibrionales</taxon>
        <taxon>Cellvibrionaceae</taxon>
        <taxon>Teredinibacter</taxon>
    </lineage>
</organism>
<feature type="domain" description="CBM2" evidence="3">
    <location>
        <begin position="86"/>
        <end position="199"/>
    </location>
</feature>
<feature type="compositionally biased region" description="Basic and acidic residues" evidence="2">
    <location>
        <begin position="51"/>
        <end position="62"/>
    </location>
</feature>
<feature type="region of interest" description="Disordered" evidence="2">
    <location>
        <begin position="30"/>
        <end position="94"/>
    </location>
</feature>
<dbReference type="Proteomes" id="UP000009080">
    <property type="component" value="Chromosome"/>
</dbReference>
<sequence length="199" mass="21350">MKKSLLLVLLLFVVVGAVLLVVNRGPSTANKVSLTPVPKMTDSPPVQPLKFHSEKPAEKTVTSEKNIPTPAEPAQAQPLESAQEPAQPKPDKPTDKQFLLCEHIISSVTQYGFTGEIRLINKGNHPVNGWSVTWEYPDGSAIIDADDVALSGNNPYTGEYLSWNAEIAPGQTVTFKFSGVKGGENAPLGVKVTGESCMN</sequence>
<evidence type="ECO:0000259" key="3">
    <source>
        <dbReference type="PROSITE" id="PS51173"/>
    </source>
</evidence>
<dbReference type="RefSeq" id="WP_015819012.1">
    <property type="nucleotide sequence ID" value="NC_012997.1"/>
</dbReference>
<dbReference type="InterPro" id="IPR001919">
    <property type="entry name" value="CBD2"/>
</dbReference>
<proteinExistence type="predicted"/>
<dbReference type="InterPro" id="IPR012291">
    <property type="entry name" value="CBM2_carb-bd_dom_sf"/>
</dbReference>
<evidence type="ECO:0000313" key="4">
    <source>
        <dbReference type="EMBL" id="ACR12899.1"/>
    </source>
</evidence>
<dbReference type="GO" id="GO:0030247">
    <property type="term" value="F:polysaccharide binding"/>
    <property type="evidence" value="ECO:0007669"/>
    <property type="project" value="UniProtKB-UniRule"/>
</dbReference>
<dbReference type="EMBL" id="CP001614">
    <property type="protein sequence ID" value="ACR12899.1"/>
    <property type="molecule type" value="Genomic_DNA"/>
</dbReference>
<keyword evidence="5" id="KW-1185">Reference proteome</keyword>
<dbReference type="AlphaFoldDB" id="C5BKR0"/>